<sequence>MHKSCIITNTSNGKDASAGIIDFIPNKFLVVAVQGVKITLQYNMRSNKYIGKSAGLEFTSAGPQGSNYKGYSV</sequence>
<gene>
    <name evidence="1" type="ORF">UFOVP116_320</name>
</gene>
<organism evidence="1">
    <name type="scientific">uncultured Caudovirales phage</name>
    <dbReference type="NCBI Taxonomy" id="2100421"/>
    <lineage>
        <taxon>Viruses</taxon>
        <taxon>Duplodnaviria</taxon>
        <taxon>Heunggongvirae</taxon>
        <taxon>Uroviricota</taxon>
        <taxon>Caudoviricetes</taxon>
        <taxon>Peduoviridae</taxon>
        <taxon>Maltschvirus</taxon>
        <taxon>Maltschvirus maltsch</taxon>
    </lineage>
</organism>
<proteinExistence type="predicted"/>
<accession>A0A6J5L724</accession>
<reference evidence="1" key="1">
    <citation type="submission" date="2020-04" db="EMBL/GenBank/DDBJ databases">
        <authorList>
            <person name="Chiriac C."/>
            <person name="Salcher M."/>
            <person name="Ghai R."/>
            <person name="Kavagutti S V."/>
        </authorList>
    </citation>
    <scope>NUCLEOTIDE SEQUENCE</scope>
</reference>
<protein>
    <submittedName>
        <fullName evidence="1">Uncharacterized protein</fullName>
    </submittedName>
</protein>
<name>A0A6J5L724_9CAUD</name>
<dbReference type="EMBL" id="LR796237">
    <property type="protein sequence ID" value="CAB4130201.1"/>
    <property type="molecule type" value="Genomic_DNA"/>
</dbReference>
<evidence type="ECO:0000313" key="1">
    <source>
        <dbReference type="EMBL" id="CAB4130201.1"/>
    </source>
</evidence>